<feature type="active site" description="Cysteine persulfide intermediate" evidence="3">
    <location>
        <position position="109"/>
    </location>
</feature>
<dbReference type="NCBIfam" id="NF001943">
    <property type="entry name" value="PRK00724.1-2"/>
    <property type="match status" value="1"/>
</dbReference>
<comment type="function">
    <text evidence="3">Required for formate dehydrogenase (FDH) activity. Acts as a sulfur carrier protein that transfers sulfur from IscS to the molybdenum cofactor prior to its insertion into FDH.</text>
</comment>
<reference evidence="5" key="1">
    <citation type="journal article" date="2019" name="Int. J. Syst. Evol. Microbiol.">
        <title>The Global Catalogue of Microorganisms (GCM) 10K type strain sequencing project: providing services to taxonomists for standard genome sequencing and annotation.</title>
        <authorList>
            <consortium name="The Broad Institute Genomics Platform"/>
            <consortium name="The Broad Institute Genome Sequencing Center for Infectious Disease"/>
            <person name="Wu L."/>
            <person name="Ma J."/>
        </authorList>
    </citation>
    <scope>NUCLEOTIDE SEQUENCE [LARGE SCALE GENOMIC DNA]</scope>
    <source>
        <strain evidence="5">IBRC-M 10908</strain>
    </source>
</reference>
<name>A0ABV8U3Q7_9ACTN</name>
<protein>
    <recommendedName>
        <fullName evidence="3">Sulfur carrier protein FdhD</fullName>
    </recommendedName>
</protein>
<dbReference type="PANTHER" id="PTHR30592:SF1">
    <property type="entry name" value="SULFUR CARRIER PROTEIN FDHD"/>
    <property type="match status" value="1"/>
</dbReference>
<evidence type="ECO:0000256" key="1">
    <source>
        <dbReference type="ARBA" id="ARBA00022490"/>
    </source>
</evidence>
<comment type="caution">
    <text evidence="4">The sequence shown here is derived from an EMBL/GenBank/DDBJ whole genome shotgun (WGS) entry which is preliminary data.</text>
</comment>
<dbReference type="NCBIfam" id="TIGR00129">
    <property type="entry name" value="fdhD_narQ"/>
    <property type="match status" value="1"/>
</dbReference>
<feature type="binding site" evidence="3">
    <location>
        <begin position="250"/>
        <end position="255"/>
    </location>
    <ligand>
        <name>Mo-bis(molybdopterin guanine dinucleotide)</name>
        <dbReference type="ChEBI" id="CHEBI:60539"/>
    </ligand>
</feature>
<keyword evidence="5" id="KW-1185">Reference proteome</keyword>
<evidence type="ECO:0000313" key="5">
    <source>
        <dbReference type="Proteomes" id="UP001595823"/>
    </source>
</evidence>
<proteinExistence type="inferred from homology"/>
<evidence type="ECO:0000256" key="2">
    <source>
        <dbReference type="ARBA" id="ARBA00023150"/>
    </source>
</evidence>
<dbReference type="InterPro" id="IPR016193">
    <property type="entry name" value="Cytidine_deaminase-like"/>
</dbReference>
<dbReference type="PIRSF" id="PIRSF015626">
    <property type="entry name" value="FdhD"/>
    <property type="match status" value="1"/>
</dbReference>
<dbReference type="RefSeq" id="WP_380625014.1">
    <property type="nucleotide sequence ID" value="NZ_JBHSDK010000058.1"/>
</dbReference>
<dbReference type="Proteomes" id="UP001595823">
    <property type="component" value="Unassembled WGS sequence"/>
</dbReference>
<dbReference type="Pfam" id="PF02634">
    <property type="entry name" value="FdhD-NarQ"/>
    <property type="match status" value="1"/>
</dbReference>
<dbReference type="SUPFAM" id="SSF53927">
    <property type="entry name" value="Cytidine deaminase-like"/>
    <property type="match status" value="1"/>
</dbReference>
<evidence type="ECO:0000256" key="3">
    <source>
        <dbReference type="HAMAP-Rule" id="MF_00187"/>
    </source>
</evidence>
<dbReference type="HAMAP" id="MF_00187">
    <property type="entry name" value="FdhD"/>
    <property type="match status" value="1"/>
</dbReference>
<sequence>MGRRTVKRRTRMVRAEGTVRRGDEILVEEPLEIRVDGAPYSTTMRTPGGDFDLAAGFLHSEGVIAEADDLVSVKYCRLNGTEMYNIVEVRTAARVEAPCGRSHLVNSSCGVCGKRTVEEIAGRAVRVPEDGRTVDGSVVAGLAEDMKPGQELFAKTGGAHAAALVDFRGEVLAVREDIGRHNAVDKVVGWALREGALPLSETVLAVTSRASFEIVQKAAFAGVPVVSAVSAPSSMAVSLAEEAGMTLVAFNRGERYNVYTRPERIGGVA</sequence>
<organism evidence="4 5">
    <name type="scientific">Salininema proteolyticum</name>
    <dbReference type="NCBI Taxonomy" id="1607685"/>
    <lineage>
        <taxon>Bacteria</taxon>
        <taxon>Bacillati</taxon>
        <taxon>Actinomycetota</taxon>
        <taxon>Actinomycetes</taxon>
        <taxon>Glycomycetales</taxon>
        <taxon>Glycomycetaceae</taxon>
        <taxon>Salininema</taxon>
    </lineage>
</organism>
<evidence type="ECO:0000313" key="4">
    <source>
        <dbReference type="EMBL" id="MFC4337734.1"/>
    </source>
</evidence>
<dbReference type="Gene3D" id="3.40.140.10">
    <property type="entry name" value="Cytidine Deaminase, domain 2"/>
    <property type="match status" value="1"/>
</dbReference>
<keyword evidence="1 3" id="KW-0963">Cytoplasm</keyword>
<dbReference type="Gene3D" id="3.10.20.10">
    <property type="match status" value="1"/>
</dbReference>
<comment type="similarity">
    <text evidence="3">Belongs to the FdhD family.</text>
</comment>
<gene>
    <name evidence="3 4" type="primary">fdhD</name>
    <name evidence="4" type="ORF">ACFPET_21295</name>
</gene>
<dbReference type="PANTHER" id="PTHR30592">
    <property type="entry name" value="FORMATE DEHYDROGENASE"/>
    <property type="match status" value="1"/>
</dbReference>
<accession>A0ABV8U3Q7</accession>
<dbReference type="EMBL" id="JBHSDK010000058">
    <property type="protein sequence ID" value="MFC4337734.1"/>
    <property type="molecule type" value="Genomic_DNA"/>
</dbReference>
<keyword evidence="2 3" id="KW-0501">Molybdenum cofactor biosynthesis</keyword>
<comment type="subcellular location">
    <subcellularLocation>
        <location evidence="3">Cytoplasm</location>
    </subcellularLocation>
</comment>
<dbReference type="InterPro" id="IPR003786">
    <property type="entry name" value="FdhD"/>
</dbReference>